<feature type="domain" description="Peptidase M16 C-terminal" evidence="2">
    <location>
        <begin position="168"/>
        <end position="338"/>
    </location>
</feature>
<evidence type="ECO:0000259" key="2">
    <source>
        <dbReference type="Pfam" id="PF05193"/>
    </source>
</evidence>
<dbReference type="GO" id="GO:0046872">
    <property type="term" value="F:metal ion binding"/>
    <property type="evidence" value="ECO:0007669"/>
    <property type="project" value="InterPro"/>
</dbReference>
<proteinExistence type="predicted"/>
<comment type="caution">
    <text evidence="3">The sequence shown here is derived from an EMBL/GenBank/DDBJ whole genome shotgun (WGS) entry which is preliminary data.</text>
</comment>
<dbReference type="EMBL" id="SIHI01000001">
    <property type="protein sequence ID" value="TWT57056.1"/>
    <property type="molecule type" value="Genomic_DNA"/>
</dbReference>
<evidence type="ECO:0000313" key="3">
    <source>
        <dbReference type="EMBL" id="TWT57056.1"/>
    </source>
</evidence>
<accession>A0A5C5X299</accession>
<dbReference type="RefSeq" id="WP_146506943.1">
    <property type="nucleotide sequence ID" value="NZ_SIHI01000001.1"/>
</dbReference>
<reference evidence="3 4" key="1">
    <citation type="submission" date="2019-02" db="EMBL/GenBank/DDBJ databases">
        <title>Deep-cultivation of Planctomycetes and their phenomic and genomic characterization uncovers novel biology.</title>
        <authorList>
            <person name="Wiegand S."/>
            <person name="Jogler M."/>
            <person name="Boedeker C."/>
            <person name="Pinto D."/>
            <person name="Vollmers J."/>
            <person name="Rivas-Marin E."/>
            <person name="Kohn T."/>
            <person name="Peeters S.H."/>
            <person name="Heuer A."/>
            <person name="Rast P."/>
            <person name="Oberbeckmann S."/>
            <person name="Bunk B."/>
            <person name="Jeske O."/>
            <person name="Meyerdierks A."/>
            <person name="Storesund J.E."/>
            <person name="Kallscheuer N."/>
            <person name="Luecker S."/>
            <person name="Lage O.M."/>
            <person name="Pohl T."/>
            <person name="Merkel B.J."/>
            <person name="Hornburger P."/>
            <person name="Mueller R.-W."/>
            <person name="Bruemmer F."/>
            <person name="Labrenz M."/>
            <person name="Spormann A.M."/>
            <person name="Op Den Camp H."/>
            <person name="Overmann J."/>
            <person name="Amann R."/>
            <person name="Jetten M.S.M."/>
            <person name="Mascher T."/>
            <person name="Medema M.H."/>
            <person name="Devos D.P."/>
            <person name="Kaster A.-K."/>
            <person name="Ovreas L."/>
            <person name="Rohde M."/>
            <person name="Galperin M.Y."/>
            <person name="Jogler C."/>
        </authorList>
    </citation>
    <scope>NUCLEOTIDE SEQUENCE [LARGE SCALE GENOMIC DNA]</scope>
    <source>
        <strain evidence="3 4">KOR42</strain>
    </source>
</reference>
<keyword evidence="4" id="KW-1185">Reference proteome</keyword>
<evidence type="ECO:0000313" key="4">
    <source>
        <dbReference type="Proteomes" id="UP000317243"/>
    </source>
</evidence>
<name>A0A5C5X299_9PLAN</name>
<dbReference type="InterPro" id="IPR050361">
    <property type="entry name" value="MPP/UQCRC_Complex"/>
</dbReference>
<sequence length="412" mass="45009">MHKQSIQVHQLENGLTLLIEQMKHVQSAAFTLMTPAGVAYEPNGKNGTAAAALDLMTRGAGGRSSREITAALDSLGVQGNDSAGWNFLSFSGAALAENVAEAIPIYAKILREPLLPEDQFPAMINGTLQSLLAIEDDPQRKVFVELRKLCYDAPWGRPSDGTLEDIRSLTYDDLVSHVGQKVRPNGALIGVAGNVDPALIRETIETCFGDWQPLPEPQFEVTPAANGIHHIDHESTQTHIGLAFPGVQYGSPDYLTAWAAVSILSGGSSSRLFTEVREKRGLCYSVYATLNSLLTEGRILAYAGTTTERAQETLDVMMTEIRKLGEGIEDAELRRCKARAKSALIMQQESTGARASSIARDWFHLHRVKTLEEIHSEVEAITVEQIQDFLKKHPMEDPTLLTIGAKPLQLNS</sequence>
<dbReference type="PANTHER" id="PTHR11851">
    <property type="entry name" value="METALLOPROTEASE"/>
    <property type="match status" value="1"/>
</dbReference>
<dbReference type="SUPFAM" id="SSF63411">
    <property type="entry name" value="LuxS/MPP-like metallohydrolase"/>
    <property type="match status" value="2"/>
</dbReference>
<dbReference type="Pfam" id="PF05193">
    <property type="entry name" value="Peptidase_M16_C"/>
    <property type="match status" value="1"/>
</dbReference>
<dbReference type="InterPro" id="IPR011765">
    <property type="entry name" value="Pept_M16_N"/>
</dbReference>
<dbReference type="InterPro" id="IPR011249">
    <property type="entry name" value="Metalloenz_LuxS/M16"/>
</dbReference>
<evidence type="ECO:0000259" key="1">
    <source>
        <dbReference type="Pfam" id="PF00675"/>
    </source>
</evidence>
<dbReference type="InterPro" id="IPR007863">
    <property type="entry name" value="Peptidase_M16_C"/>
</dbReference>
<dbReference type="AlphaFoldDB" id="A0A5C5X299"/>
<dbReference type="Pfam" id="PF00675">
    <property type="entry name" value="Peptidase_M16"/>
    <property type="match status" value="1"/>
</dbReference>
<gene>
    <name evidence="3" type="ORF">KOR42_04140</name>
</gene>
<dbReference type="Proteomes" id="UP000317243">
    <property type="component" value="Unassembled WGS sequence"/>
</dbReference>
<protein>
    <submittedName>
        <fullName evidence="3">Peptidase M16 inactive domain protein</fullName>
    </submittedName>
</protein>
<feature type="domain" description="Peptidase M16 N-terminal" evidence="1">
    <location>
        <begin position="19"/>
        <end position="148"/>
    </location>
</feature>
<dbReference type="Gene3D" id="3.30.830.10">
    <property type="entry name" value="Metalloenzyme, LuxS/M16 peptidase-like"/>
    <property type="match status" value="2"/>
</dbReference>
<dbReference type="PANTHER" id="PTHR11851:SF219">
    <property type="entry name" value="HYPOTHETICAL ZINC PROTEASE"/>
    <property type="match status" value="1"/>
</dbReference>
<organism evidence="3 4">
    <name type="scientific">Thalassoglobus neptunius</name>
    <dbReference type="NCBI Taxonomy" id="1938619"/>
    <lineage>
        <taxon>Bacteria</taxon>
        <taxon>Pseudomonadati</taxon>
        <taxon>Planctomycetota</taxon>
        <taxon>Planctomycetia</taxon>
        <taxon>Planctomycetales</taxon>
        <taxon>Planctomycetaceae</taxon>
        <taxon>Thalassoglobus</taxon>
    </lineage>
</organism>
<dbReference type="OrthoDB" id="9762085at2"/>